<dbReference type="Proteomes" id="UP001169006">
    <property type="component" value="Unassembled WGS sequence"/>
</dbReference>
<reference evidence="3" key="2">
    <citation type="submission" date="2023-07" db="EMBL/GenBank/DDBJ databases">
        <authorList>
            <person name="Sun H."/>
        </authorList>
    </citation>
    <scope>NUCLEOTIDE SEQUENCE</scope>
    <source>
        <strain evidence="3">05753</strain>
    </source>
</reference>
<dbReference type="PANTHER" id="PTHR43377">
    <property type="entry name" value="BILIVERDIN REDUCTASE A"/>
    <property type="match status" value="1"/>
</dbReference>
<accession>A0ABT8SW86</accession>
<dbReference type="InterPro" id="IPR051450">
    <property type="entry name" value="Gfo/Idh/MocA_Oxidoreductases"/>
</dbReference>
<feature type="domain" description="GFO/IDH/MocA-like oxidoreductase" evidence="2">
    <location>
        <begin position="129"/>
        <end position="263"/>
    </location>
</feature>
<dbReference type="Gene3D" id="3.30.360.10">
    <property type="entry name" value="Dihydrodipicolinate Reductase, domain 2"/>
    <property type="match status" value="1"/>
</dbReference>
<name>A0ABT8SW86_9HYPH</name>
<evidence type="ECO:0000313" key="3">
    <source>
        <dbReference type="EMBL" id="MDO1582687.1"/>
    </source>
</evidence>
<comment type="caution">
    <text evidence="3">The sequence shown here is derived from an EMBL/GenBank/DDBJ whole genome shotgun (WGS) entry which is preliminary data.</text>
</comment>
<reference evidence="3" key="1">
    <citation type="journal article" date="2015" name="Int. J. Syst. Evol. Microbiol.">
        <title>Rhizobium oryzicola sp. nov., potential plant-growth-promoting endophytic bacteria isolated from rice roots.</title>
        <authorList>
            <person name="Zhang X.X."/>
            <person name="Gao J.S."/>
            <person name="Cao Y.H."/>
            <person name="Sheirdil R.A."/>
            <person name="Wang X.C."/>
            <person name="Zhang L."/>
        </authorList>
    </citation>
    <scope>NUCLEOTIDE SEQUENCE</scope>
    <source>
        <strain evidence="3">05753</strain>
    </source>
</reference>
<organism evidence="3 4">
    <name type="scientific">Rhizobium oryzicola</name>
    <dbReference type="NCBI Taxonomy" id="1232668"/>
    <lineage>
        <taxon>Bacteria</taxon>
        <taxon>Pseudomonadati</taxon>
        <taxon>Pseudomonadota</taxon>
        <taxon>Alphaproteobacteria</taxon>
        <taxon>Hyphomicrobiales</taxon>
        <taxon>Rhizobiaceae</taxon>
        <taxon>Rhizobium/Agrobacterium group</taxon>
        <taxon>Rhizobium</taxon>
    </lineage>
</organism>
<protein>
    <submittedName>
        <fullName evidence="3">Gfo/Idh/MocA family oxidoreductase</fullName>
    </submittedName>
</protein>
<dbReference type="InterPro" id="IPR055170">
    <property type="entry name" value="GFO_IDH_MocA-like_dom"/>
</dbReference>
<evidence type="ECO:0000259" key="1">
    <source>
        <dbReference type="Pfam" id="PF01408"/>
    </source>
</evidence>
<dbReference type="InterPro" id="IPR000683">
    <property type="entry name" value="Gfo/Idh/MocA-like_OxRdtase_N"/>
</dbReference>
<dbReference type="PANTHER" id="PTHR43377:SF8">
    <property type="entry name" value="BLR3664 PROTEIN"/>
    <property type="match status" value="1"/>
</dbReference>
<dbReference type="InterPro" id="IPR036291">
    <property type="entry name" value="NAD(P)-bd_dom_sf"/>
</dbReference>
<sequence>MVLKIALIGAGLIGREHAKLISSNPRVQLEAVADISEAGKVLADEYGTRYFFDVREMLDATKPDGVIIALPNAFHAEAAMACIERGIPSLVEKPVADTLEAAMQLTEAVERKGVPVLVGHQRRHSPDIAKARQLMNEGALGRLVAVNAMWLTDKPTNYFDAAWRRQPGGGPLLINLIHDIDCLRFICGEIESVMAFSSNEVRSFEVEDTASISVKFTNGALGTLLMSDTAVSPYNWDTAAGQALYFPHQPENTYVFAGTKASLALPLMDFWRHENENSHWQHPLLRQHITLDGSRAYENQLHHFLDVIEGKAEPIVSVRDGMLTLATILAITKAGKEGRIINVADMLG</sequence>
<evidence type="ECO:0000313" key="4">
    <source>
        <dbReference type="Proteomes" id="UP001169006"/>
    </source>
</evidence>
<dbReference type="Gene3D" id="3.40.50.720">
    <property type="entry name" value="NAD(P)-binding Rossmann-like Domain"/>
    <property type="match status" value="1"/>
</dbReference>
<dbReference type="RefSeq" id="WP_302076858.1">
    <property type="nucleotide sequence ID" value="NZ_JAUKWQ010000003.1"/>
</dbReference>
<gene>
    <name evidence="3" type="ORF">Q2T52_11410</name>
</gene>
<proteinExistence type="predicted"/>
<dbReference type="SUPFAM" id="SSF55347">
    <property type="entry name" value="Glyceraldehyde-3-phosphate dehydrogenase-like, C-terminal domain"/>
    <property type="match status" value="1"/>
</dbReference>
<dbReference type="EMBL" id="JAUKWQ010000003">
    <property type="protein sequence ID" value="MDO1582687.1"/>
    <property type="molecule type" value="Genomic_DNA"/>
</dbReference>
<evidence type="ECO:0000259" key="2">
    <source>
        <dbReference type="Pfam" id="PF22725"/>
    </source>
</evidence>
<dbReference type="Pfam" id="PF01408">
    <property type="entry name" value="GFO_IDH_MocA"/>
    <property type="match status" value="1"/>
</dbReference>
<dbReference type="SUPFAM" id="SSF51735">
    <property type="entry name" value="NAD(P)-binding Rossmann-fold domains"/>
    <property type="match status" value="1"/>
</dbReference>
<dbReference type="Pfam" id="PF22725">
    <property type="entry name" value="GFO_IDH_MocA_C3"/>
    <property type="match status" value="1"/>
</dbReference>
<keyword evidence="4" id="KW-1185">Reference proteome</keyword>
<feature type="domain" description="Gfo/Idh/MocA-like oxidoreductase N-terminal" evidence="1">
    <location>
        <begin position="3"/>
        <end position="120"/>
    </location>
</feature>